<accession>A0ABS2A4B6</accession>
<comment type="caution">
    <text evidence="3">The sequence shown here is derived from an EMBL/GenBank/DDBJ whole genome shotgun (WGS) entry which is preliminary data.</text>
</comment>
<sequence>MTGLDGRTAIVFGGGHSGTGPGGVNGIGYECALTFARSGASVVVVDRDREAALRAAKLIAEDGGTCRPIVADALDERAMAAAVDETVTAYGRIDIVQNNVGTTQLGGPEELTLDQWRRAVAINLDTVFLGAKYALPHLVAARGSMINVSSVASIRWTGYPYPAYSAAKAAVNQLTQSLAILYADTGVRVNAILAGLIDTPLAYRELSGDADTVAIKAARNAKSPTGIMGTARDVAEAALFLASDASSYVNGVLLPVDGGLHVRAG</sequence>
<comment type="similarity">
    <text evidence="1">Belongs to the short-chain dehydrogenases/reductases (SDR) family.</text>
</comment>
<dbReference type="CDD" id="cd05233">
    <property type="entry name" value="SDR_c"/>
    <property type="match status" value="1"/>
</dbReference>
<dbReference type="Proteomes" id="UP000632138">
    <property type="component" value="Unassembled WGS sequence"/>
</dbReference>
<dbReference type="InterPro" id="IPR036291">
    <property type="entry name" value="NAD(P)-bd_dom_sf"/>
</dbReference>
<dbReference type="PRINTS" id="PR00080">
    <property type="entry name" value="SDRFAMILY"/>
</dbReference>
<dbReference type="InterPro" id="IPR002347">
    <property type="entry name" value="SDR_fam"/>
</dbReference>
<dbReference type="PROSITE" id="PS00061">
    <property type="entry name" value="ADH_SHORT"/>
    <property type="match status" value="1"/>
</dbReference>
<evidence type="ECO:0000256" key="2">
    <source>
        <dbReference type="ARBA" id="ARBA00023002"/>
    </source>
</evidence>
<dbReference type="PRINTS" id="PR00081">
    <property type="entry name" value="GDHRDH"/>
</dbReference>
<protein>
    <submittedName>
        <fullName evidence="3">SDR family oxidoreductase</fullName>
    </submittedName>
</protein>
<dbReference type="SUPFAM" id="SSF51735">
    <property type="entry name" value="NAD(P)-binding Rossmann-fold domains"/>
    <property type="match status" value="1"/>
</dbReference>
<dbReference type="PANTHER" id="PTHR42760">
    <property type="entry name" value="SHORT-CHAIN DEHYDROGENASES/REDUCTASES FAMILY MEMBER"/>
    <property type="match status" value="1"/>
</dbReference>
<evidence type="ECO:0000313" key="3">
    <source>
        <dbReference type="EMBL" id="MBM2614695.1"/>
    </source>
</evidence>
<dbReference type="PANTHER" id="PTHR42760:SF115">
    <property type="entry name" value="3-OXOACYL-[ACYL-CARRIER-PROTEIN] REDUCTASE FABG"/>
    <property type="match status" value="1"/>
</dbReference>
<reference evidence="3 4" key="1">
    <citation type="submission" date="2021-01" db="EMBL/GenBank/DDBJ databases">
        <title>Actinoplanes sp. nov. LDG1-06 isolated from lichen.</title>
        <authorList>
            <person name="Saeng-In P."/>
            <person name="Phongsopitanun W."/>
            <person name="Kanchanasin P."/>
            <person name="Yuki M."/>
            <person name="Kudo T."/>
            <person name="Ohkuma M."/>
            <person name="Tanasupawat S."/>
        </authorList>
    </citation>
    <scope>NUCLEOTIDE SEQUENCE [LARGE SCALE GENOMIC DNA]</scope>
    <source>
        <strain evidence="3 4">LDG1-06</strain>
    </source>
</reference>
<dbReference type="Gene3D" id="3.40.50.720">
    <property type="entry name" value="NAD(P)-binding Rossmann-like Domain"/>
    <property type="match status" value="1"/>
</dbReference>
<dbReference type="Pfam" id="PF13561">
    <property type="entry name" value="adh_short_C2"/>
    <property type="match status" value="1"/>
</dbReference>
<proteinExistence type="inferred from homology"/>
<organism evidence="3 4">
    <name type="scientific">Paractinoplanes ovalisporus</name>
    <dbReference type="NCBI Taxonomy" id="2810368"/>
    <lineage>
        <taxon>Bacteria</taxon>
        <taxon>Bacillati</taxon>
        <taxon>Actinomycetota</taxon>
        <taxon>Actinomycetes</taxon>
        <taxon>Micromonosporales</taxon>
        <taxon>Micromonosporaceae</taxon>
        <taxon>Paractinoplanes</taxon>
    </lineage>
</organism>
<dbReference type="EMBL" id="JAENHP010000001">
    <property type="protein sequence ID" value="MBM2614695.1"/>
    <property type="molecule type" value="Genomic_DNA"/>
</dbReference>
<gene>
    <name evidence="3" type="ORF">JIG36_03895</name>
</gene>
<evidence type="ECO:0000313" key="4">
    <source>
        <dbReference type="Proteomes" id="UP000632138"/>
    </source>
</evidence>
<keyword evidence="2" id="KW-0560">Oxidoreductase</keyword>
<keyword evidence="4" id="KW-1185">Reference proteome</keyword>
<evidence type="ECO:0000256" key="1">
    <source>
        <dbReference type="ARBA" id="ARBA00006484"/>
    </source>
</evidence>
<dbReference type="RefSeq" id="WP_203374566.1">
    <property type="nucleotide sequence ID" value="NZ_JAENHP010000001.1"/>
</dbReference>
<name>A0ABS2A4B6_9ACTN</name>
<dbReference type="InterPro" id="IPR020904">
    <property type="entry name" value="Sc_DH/Rdtase_CS"/>
</dbReference>